<sequence>MHCLILFLAATPTVFANGEQQVLQQGGAEREHWMREAISALDTLISPCPFAAFGTAIVNHTSTGESNLICIGANAIGSTGNPTLHGEIAGINNCSSILTDPQGRFKLSATEALEAYRDLSLYTTAEPCPMCASAIRWAGFKECIFGTSIPTLIDLGWGQIDLSSEHLFRHSRSLGTETVLTGGVMEDETDPLFAWQFQRDQECPFGCHRIEDGGACLPDPDAAQEQWPREL</sequence>
<dbReference type="InterPro" id="IPR002125">
    <property type="entry name" value="CMP_dCMP_dom"/>
</dbReference>
<organism evidence="3 4">
    <name type="scientific">Teratosphaeria nubilosa</name>
    <dbReference type="NCBI Taxonomy" id="161662"/>
    <lineage>
        <taxon>Eukaryota</taxon>
        <taxon>Fungi</taxon>
        <taxon>Dikarya</taxon>
        <taxon>Ascomycota</taxon>
        <taxon>Pezizomycotina</taxon>
        <taxon>Dothideomycetes</taxon>
        <taxon>Dothideomycetidae</taxon>
        <taxon>Mycosphaerellales</taxon>
        <taxon>Teratosphaeriaceae</taxon>
        <taxon>Teratosphaeria</taxon>
    </lineage>
</organism>
<gene>
    <name evidence="3" type="ORF">EJ03DRAFT_265822</name>
</gene>
<evidence type="ECO:0000259" key="2">
    <source>
        <dbReference type="PROSITE" id="PS51747"/>
    </source>
</evidence>
<proteinExistence type="predicted"/>
<keyword evidence="1" id="KW-0732">Signal</keyword>
<dbReference type="InterPro" id="IPR016193">
    <property type="entry name" value="Cytidine_deaminase-like"/>
</dbReference>
<dbReference type="Gene3D" id="3.40.140.10">
    <property type="entry name" value="Cytidine Deaminase, domain 2"/>
    <property type="match status" value="1"/>
</dbReference>
<name>A0A6G1LJA1_9PEZI</name>
<dbReference type="PROSITE" id="PS51747">
    <property type="entry name" value="CYT_DCMP_DEAMINASES_2"/>
    <property type="match status" value="1"/>
</dbReference>
<reference evidence="3" key="1">
    <citation type="journal article" date="2020" name="Stud. Mycol.">
        <title>101 Dothideomycetes genomes: a test case for predicting lifestyles and emergence of pathogens.</title>
        <authorList>
            <person name="Haridas S."/>
            <person name="Albert R."/>
            <person name="Binder M."/>
            <person name="Bloem J."/>
            <person name="Labutti K."/>
            <person name="Salamov A."/>
            <person name="Andreopoulos B."/>
            <person name="Baker S."/>
            <person name="Barry K."/>
            <person name="Bills G."/>
            <person name="Bluhm B."/>
            <person name="Cannon C."/>
            <person name="Castanera R."/>
            <person name="Culley D."/>
            <person name="Daum C."/>
            <person name="Ezra D."/>
            <person name="Gonzalez J."/>
            <person name="Henrissat B."/>
            <person name="Kuo A."/>
            <person name="Liang C."/>
            <person name="Lipzen A."/>
            <person name="Lutzoni F."/>
            <person name="Magnuson J."/>
            <person name="Mondo S."/>
            <person name="Nolan M."/>
            <person name="Ohm R."/>
            <person name="Pangilinan J."/>
            <person name="Park H.-J."/>
            <person name="Ramirez L."/>
            <person name="Alfaro M."/>
            <person name="Sun H."/>
            <person name="Tritt A."/>
            <person name="Yoshinaga Y."/>
            <person name="Zwiers L.-H."/>
            <person name="Turgeon B."/>
            <person name="Goodwin S."/>
            <person name="Spatafora J."/>
            <person name="Crous P."/>
            <person name="Grigoriev I."/>
        </authorList>
    </citation>
    <scope>NUCLEOTIDE SEQUENCE</scope>
    <source>
        <strain evidence="3">CBS 116005</strain>
    </source>
</reference>
<evidence type="ECO:0000313" key="4">
    <source>
        <dbReference type="Proteomes" id="UP000799436"/>
    </source>
</evidence>
<dbReference type="Pfam" id="PF00383">
    <property type="entry name" value="dCMP_cyt_deam_1"/>
    <property type="match status" value="1"/>
</dbReference>
<accession>A0A6G1LJA1</accession>
<dbReference type="AlphaFoldDB" id="A0A6G1LJA1"/>
<dbReference type="SUPFAM" id="SSF53927">
    <property type="entry name" value="Cytidine deaminase-like"/>
    <property type="match status" value="1"/>
</dbReference>
<dbReference type="CDD" id="cd01285">
    <property type="entry name" value="nucleoside_deaminase"/>
    <property type="match status" value="1"/>
</dbReference>
<feature type="chain" id="PRO_5026204551" evidence="1">
    <location>
        <begin position="17"/>
        <end position="231"/>
    </location>
</feature>
<dbReference type="PANTHER" id="PTHR11079">
    <property type="entry name" value="CYTOSINE DEAMINASE FAMILY MEMBER"/>
    <property type="match status" value="1"/>
</dbReference>
<keyword evidence="4" id="KW-1185">Reference proteome</keyword>
<feature type="signal peptide" evidence="1">
    <location>
        <begin position="1"/>
        <end position="16"/>
    </location>
</feature>
<feature type="domain" description="CMP/dCMP-type deaminase" evidence="2">
    <location>
        <begin position="28"/>
        <end position="160"/>
    </location>
</feature>
<evidence type="ECO:0000313" key="3">
    <source>
        <dbReference type="EMBL" id="KAF2772955.1"/>
    </source>
</evidence>
<dbReference type="GO" id="GO:0002100">
    <property type="term" value="P:tRNA wobble adenosine to inosine editing"/>
    <property type="evidence" value="ECO:0007669"/>
    <property type="project" value="TreeGrafter"/>
</dbReference>
<dbReference type="GO" id="GO:0052717">
    <property type="term" value="F:tRNA-specific adenosine-34 deaminase activity"/>
    <property type="evidence" value="ECO:0007669"/>
    <property type="project" value="TreeGrafter"/>
</dbReference>
<dbReference type="PANTHER" id="PTHR11079:SF203">
    <property type="entry name" value="CMP_DCMP-TYPE DEAMINASE DOMAIN-CONTAINING PROTEIN"/>
    <property type="match status" value="1"/>
</dbReference>
<protein>
    <submittedName>
        <fullName evidence="3">Guanine deaminase</fullName>
    </submittedName>
</protein>
<dbReference type="Proteomes" id="UP000799436">
    <property type="component" value="Unassembled WGS sequence"/>
</dbReference>
<dbReference type="OrthoDB" id="408702at2759"/>
<evidence type="ECO:0000256" key="1">
    <source>
        <dbReference type="SAM" id="SignalP"/>
    </source>
</evidence>
<dbReference type="EMBL" id="ML995812">
    <property type="protein sequence ID" value="KAF2772955.1"/>
    <property type="molecule type" value="Genomic_DNA"/>
</dbReference>